<evidence type="ECO:0000256" key="7">
    <source>
        <dbReference type="ARBA" id="ARBA00022759"/>
    </source>
</evidence>
<reference evidence="18" key="2">
    <citation type="journal article" date="2021" name="World Allergy Organ. J.">
        <title>Chromosome-level assembly of Dermatophagoides farinae genome and transcriptome reveals two novel allergens Der f 37 and Der f 39.</title>
        <authorList>
            <person name="Chen J."/>
            <person name="Cai Z."/>
            <person name="Fan D."/>
            <person name="Hu J."/>
            <person name="Hou Y."/>
            <person name="He Y."/>
            <person name="Zhang Z."/>
            <person name="Zhao Z."/>
            <person name="Gao P."/>
            <person name="Hu W."/>
            <person name="Sun J."/>
            <person name="Li J."/>
            <person name="Ji K."/>
        </authorList>
    </citation>
    <scope>NUCLEOTIDE SEQUENCE</scope>
    <source>
        <strain evidence="18">JKM2019</strain>
    </source>
</reference>
<keyword evidence="13" id="KW-0548">Nucleotidyltransferase</keyword>
<feature type="compositionally biased region" description="Polar residues" evidence="16">
    <location>
        <begin position="695"/>
        <end position="704"/>
    </location>
</feature>
<sequence>MTQYNPNNVQFLTLGKVPFHHWLESVRECLHAMGCLNYIDKSFNYKKELTEVEKLNVSRSKNLIKASVNEQDRDLIFDCANPREMVEKLQLKYRSNDSKNIFELLRENRKITYDGSISKLFAEVRRNVLHLSEKDLKLPDSFIIDKVISVLPEQFKDLCDQFELFNIREETRLSSQNFESKLLRREADLNESAKPENTTLVVAKKRYNNVKCNFCGLKGHIERFCRQKKKSNQSGGSNKSTHRNGRNNKDDKNDDDNKSNVHVTTLVSAVALIATGDNIAPKFLADSAASFHIVNDINLLTNRRKTNRTIRGLKQTVTNTIIGDIECEFFDGQNWQAGKITDAAYIPDQPFNLISVGQLCKLDGVKVETNSDGMVIHRYGKTIVIANWSKQYINLFDVQMRVQKNVIAASASSIENSMALWHERCAHFSIKTLSKMFKDQLVDGVPKNVQDDAGFCSSCQSGKITDVPHRKRENRQHLVPGSKLHIDIGGYTTRSIHETLNSFKRIVNEVKLDTGNDVLCIRSDHGSEFMSNDFKSFLSSKGIIHELSVVKTPQQNGRIERTIRNIVDHSISMLNTYRVYCPHHRRIELTCAVKFDEQTKCEISYHPKNSDSISVSISDSDSDIFLSDSSDNVLDFVSNVTNPNIENRGSIVPNELNPNINVNANVSNDDDSDEETNSNDDVANRSRGRPLGSRNRLQQINIDL</sequence>
<dbReference type="GO" id="GO:0015074">
    <property type="term" value="P:DNA integration"/>
    <property type="evidence" value="ECO:0007669"/>
    <property type="project" value="UniProtKB-KW"/>
</dbReference>
<accession>A0A9D4SF69</accession>
<evidence type="ECO:0000256" key="13">
    <source>
        <dbReference type="ARBA" id="ARBA00022932"/>
    </source>
</evidence>
<evidence type="ECO:0000256" key="5">
    <source>
        <dbReference type="ARBA" id="ARBA00022723"/>
    </source>
</evidence>
<dbReference type="GO" id="GO:0003676">
    <property type="term" value="F:nucleic acid binding"/>
    <property type="evidence" value="ECO:0007669"/>
    <property type="project" value="InterPro"/>
</dbReference>
<protein>
    <recommendedName>
        <fullName evidence="17">Integrase catalytic domain-containing protein</fullName>
    </recommendedName>
</protein>
<comment type="function">
    <text evidence="1">The aspartyl protease (PR) mediates the proteolytic cleavages of the Gag and Gag-Pol polyproteins after assembly of the VLP.</text>
</comment>
<dbReference type="GO" id="GO:0004519">
    <property type="term" value="F:endonuclease activity"/>
    <property type="evidence" value="ECO:0007669"/>
    <property type="project" value="UniProtKB-KW"/>
</dbReference>
<keyword evidence="6" id="KW-0547">Nucleotide-binding</keyword>
<evidence type="ECO:0000256" key="10">
    <source>
        <dbReference type="ARBA" id="ARBA00022842"/>
    </source>
</evidence>
<evidence type="ECO:0000256" key="1">
    <source>
        <dbReference type="ARBA" id="ARBA00002180"/>
    </source>
</evidence>
<dbReference type="PANTHER" id="PTHR42648:SF11">
    <property type="entry name" value="TRANSPOSON TY4-P GAG-POL POLYPROTEIN"/>
    <property type="match status" value="1"/>
</dbReference>
<dbReference type="PROSITE" id="PS50994">
    <property type="entry name" value="INTEGRASE"/>
    <property type="match status" value="1"/>
</dbReference>
<keyword evidence="12" id="KW-0695">RNA-directed DNA polymerase</keyword>
<dbReference type="Gene3D" id="3.30.420.10">
    <property type="entry name" value="Ribonuclease H-like superfamily/Ribonuclease H"/>
    <property type="match status" value="1"/>
</dbReference>
<proteinExistence type="predicted"/>
<reference evidence="18" key="1">
    <citation type="submission" date="2020-06" db="EMBL/GenBank/DDBJ databases">
        <authorList>
            <person name="Ji K."/>
            <person name="Li J."/>
        </authorList>
    </citation>
    <scope>NUCLEOTIDE SEQUENCE</scope>
    <source>
        <strain evidence="18">JKM2019</strain>
        <tissue evidence="18">Whole body</tissue>
    </source>
</reference>
<feature type="region of interest" description="Disordered" evidence="16">
    <location>
        <begin position="227"/>
        <end position="259"/>
    </location>
</feature>
<dbReference type="Proteomes" id="UP000828236">
    <property type="component" value="Unassembled WGS sequence"/>
</dbReference>
<evidence type="ECO:0000313" key="18">
    <source>
        <dbReference type="EMBL" id="KAH7639802.1"/>
    </source>
</evidence>
<name>A0A9D4SF69_DERFA</name>
<evidence type="ECO:0000256" key="2">
    <source>
        <dbReference type="ARBA" id="ARBA00022612"/>
    </source>
</evidence>
<evidence type="ECO:0000256" key="4">
    <source>
        <dbReference type="ARBA" id="ARBA00022722"/>
    </source>
</evidence>
<keyword evidence="13" id="KW-0808">Transferase</keyword>
<keyword evidence="14" id="KW-0917">Virion maturation</keyword>
<dbReference type="GO" id="GO:0003964">
    <property type="term" value="F:RNA-directed DNA polymerase activity"/>
    <property type="evidence" value="ECO:0007669"/>
    <property type="project" value="UniProtKB-KW"/>
</dbReference>
<feature type="compositionally biased region" description="Acidic residues" evidence="16">
    <location>
        <begin position="668"/>
        <end position="678"/>
    </location>
</feature>
<feature type="compositionally biased region" description="Low complexity" evidence="16">
    <location>
        <begin position="654"/>
        <end position="667"/>
    </location>
</feature>
<evidence type="ECO:0000256" key="6">
    <source>
        <dbReference type="ARBA" id="ARBA00022741"/>
    </source>
</evidence>
<keyword evidence="2" id="KW-1188">Viral release from host cell</keyword>
<dbReference type="AlphaFoldDB" id="A0A9D4SF69"/>
<feature type="domain" description="Integrase catalytic" evidence="17">
    <location>
        <begin position="521"/>
        <end position="566"/>
    </location>
</feature>
<dbReference type="Pfam" id="PF22936">
    <property type="entry name" value="Pol_BBD"/>
    <property type="match status" value="1"/>
</dbReference>
<dbReference type="PANTHER" id="PTHR42648">
    <property type="entry name" value="TRANSPOSASE, PUTATIVE-RELATED"/>
    <property type="match status" value="1"/>
</dbReference>
<dbReference type="InterPro" id="IPR036397">
    <property type="entry name" value="RNaseH_sf"/>
</dbReference>
<evidence type="ECO:0000256" key="12">
    <source>
        <dbReference type="ARBA" id="ARBA00022918"/>
    </source>
</evidence>
<dbReference type="GO" id="GO:0008233">
    <property type="term" value="F:peptidase activity"/>
    <property type="evidence" value="ECO:0007669"/>
    <property type="project" value="UniProtKB-KW"/>
</dbReference>
<evidence type="ECO:0000256" key="9">
    <source>
        <dbReference type="ARBA" id="ARBA00022840"/>
    </source>
</evidence>
<dbReference type="Pfam" id="PF13976">
    <property type="entry name" value="gag_pre-integrs"/>
    <property type="match status" value="1"/>
</dbReference>
<feature type="compositionally biased region" description="Basic and acidic residues" evidence="16">
    <location>
        <begin position="247"/>
        <end position="259"/>
    </location>
</feature>
<dbReference type="GO" id="GO:0005524">
    <property type="term" value="F:ATP binding"/>
    <property type="evidence" value="ECO:0007669"/>
    <property type="project" value="UniProtKB-KW"/>
</dbReference>
<dbReference type="GO" id="GO:0046872">
    <property type="term" value="F:metal ion binding"/>
    <property type="evidence" value="ECO:0007669"/>
    <property type="project" value="UniProtKB-KW"/>
</dbReference>
<evidence type="ECO:0000256" key="8">
    <source>
        <dbReference type="ARBA" id="ARBA00022801"/>
    </source>
</evidence>
<keyword evidence="9" id="KW-0067">ATP-binding</keyword>
<comment type="caution">
    <text evidence="18">The sequence shown here is derived from an EMBL/GenBank/DDBJ whole genome shotgun (WGS) entry which is preliminary data.</text>
</comment>
<dbReference type="InterPro" id="IPR054722">
    <property type="entry name" value="PolX-like_BBD"/>
</dbReference>
<dbReference type="GO" id="GO:0006508">
    <property type="term" value="P:proteolysis"/>
    <property type="evidence" value="ECO:0007669"/>
    <property type="project" value="UniProtKB-KW"/>
</dbReference>
<evidence type="ECO:0000256" key="3">
    <source>
        <dbReference type="ARBA" id="ARBA00022670"/>
    </source>
</evidence>
<dbReference type="GO" id="GO:0003887">
    <property type="term" value="F:DNA-directed DNA polymerase activity"/>
    <property type="evidence" value="ECO:0007669"/>
    <property type="project" value="UniProtKB-KW"/>
</dbReference>
<keyword evidence="13" id="KW-0239">DNA-directed DNA polymerase</keyword>
<evidence type="ECO:0000256" key="14">
    <source>
        <dbReference type="ARBA" id="ARBA00023113"/>
    </source>
</evidence>
<keyword evidence="7" id="KW-0255">Endonuclease</keyword>
<keyword evidence="11" id="KW-0229">DNA integration</keyword>
<gene>
    <name evidence="18" type="ORF">HUG17_3835</name>
</gene>
<keyword evidence="10" id="KW-0460">Magnesium</keyword>
<evidence type="ECO:0000259" key="17">
    <source>
        <dbReference type="PROSITE" id="PS50994"/>
    </source>
</evidence>
<evidence type="ECO:0000256" key="11">
    <source>
        <dbReference type="ARBA" id="ARBA00022908"/>
    </source>
</evidence>
<organism evidence="18">
    <name type="scientific">Dermatophagoides farinae</name>
    <name type="common">American house dust mite</name>
    <dbReference type="NCBI Taxonomy" id="6954"/>
    <lineage>
        <taxon>Eukaryota</taxon>
        <taxon>Metazoa</taxon>
        <taxon>Ecdysozoa</taxon>
        <taxon>Arthropoda</taxon>
        <taxon>Chelicerata</taxon>
        <taxon>Arachnida</taxon>
        <taxon>Acari</taxon>
        <taxon>Acariformes</taxon>
        <taxon>Sarcoptiformes</taxon>
        <taxon>Astigmata</taxon>
        <taxon>Psoroptidia</taxon>
        <taxon>Analgoidea</taxon>
        <taxon>Pyroglyphidae</taxon>
        <taxon>Dermatophagoidinae</taxon>
        <taxon>Dermatophagoides</taxon>
    </lineage>
</organism>
<feature type="region of interest" description="Disordered" evidence="16">
    <location>
        <begin position="644"/>
        <end position="704"/>
    </location>
</feature>
<dbReference type="InterPro" id="IPR012337">
    <property type="entry name" value="RNaseH-like_sf"/>
</dbReference>
<evidence type="ECO:0000256" key="16">
    <source>
        <dbReference type="SAM" id="MobiDB-lite"/>
    </source>
</evidence>
<keyword evidence="8" id="KW-0378">Hydrolase</keyword>
<keyword evidence="3" id="KW-0645">Protease</keyword>
<dbReference type="InterPro" id="IPR025724">
    <property type="entry name" value="GAG-pre-integrase_dom"/>
</dbReference>
<keyword evidence="5" id="KW-0479">Metal-binding</keyword>
<dbReference type="InterPro" id="IPR001584">
    <property type="entry name" value="Integrase_cat-core"/>
</dbReference>
<dbReference type="EMBL" id="SDOV01000007">
    <property type="protein sequence ID" value="KAH7639802.1"/>
    <property type="molecule type" value="Genomic_DNA"/>
</dbReference>
<dbReference type="GO" id="GO:0006310">
    <property type="term" value="P:DNA recombination"/>
    <property type="evidence" value="ECO:0007669"/>
    <property type="project" value="UniProtKB-KW"/>
</dbReference>
<evidence type="ECO:0000256" key="15">
    <source>
        <dbReference type="ARBA" id="ARBA00023172"/>
    </source>
</evidence>
<keyword evidence="15" id="KW-0233">DNA recombination</keyword>
<dbReference type="SUPFAM" id="SSF53098">
    <property type="entry name" value="Ribonuclease H-like"/>
    <property type="match status" value="1"/>
</dbReference>
<dbReference type="InterPro" id="IPR039537">
    <property type="entry name" value="Retrotran_Ty1/copia-like"/>
</dbReference>
<keyword evidence="4" id="KW-0540">Nuclease</keyword>